<name>A0ABM4W8L8_COFAR</name>
<dbReference type="GeneID" id="140021268"/>
<sequence length="391" mass="45446">MRVLHVYALGSGDQSSILFSKNVRPGLMNEITHIMGNMQTVSQGKYLGLPMVVSRTKQQIFGFVKTTIQQRMLKWKNRSLSSAGKEIMLKSVALAMPTYTMSYFKIPSRLCKEISSLMSNYWWGETNGKNKIHWCSWRKLIPNKNMGGLGFKDLEAFNTALLGKQANKQERIQNESSTSWDNHTSKVWKELWRLKVKHKQKIFLWKCLNNALPVRDIIHGRIKVGDPICNGCGEERETIEHTFLNYVQAKLTWKLAPIQWEGMMEQHGCFRRWWISITEAKHRPHDWQHISLTVHILWQIWKERNEVEFNGKKYRPWRTIQKAMKECIGITRDKNQLWLGIGICLTEADQGSKRGWALRETSSGSVLLDEAIALKLAMCKATNMQHRAVQF</sequence>
<dbReference type="Proteomes" id="UP001652660">
    <property type="component" value="Chromosome 11e"/>
</dbReference>
<accession>A0ABM4W8L8</accession>
<dbReference type="InterPro" id="IPR026960">
    <property type="entry name" value="RVT-Znf"/>
</dbReference>
<reference evidence="3" key="1">
    <citation type="submission" date="2025-08" db="UniProtKB">
        <authorList>
            <consortium name="RefSeq"/>
        </authorList>
    </citation>
    <scope>IDENTIFICATION</scope>
    <source>
        <tissue evidence="3">Leaves</tissue>
    </source>
</reference>
<dbReference type="PANTHER" id="PTHR33116:SF86">
    <property type="entry name" value="REVERSE TRANSCRIPTASE DOMAIN-CONTAINING PROTEIN"/>
    <property type="match status" value="1"/>
</dbReference>
<protein>
    <recommendedName>
        <fullName evidence="1">Reverse transcriptase zinc-binding domain-containing protein</fullName>
    </recommendedName>
</protein>
<proteinExistence type="predicted"/>
<dbReference type="PANTHER" id="PTHR33116">
    <property type="entry name" value="REVERSE TRANSCRIPTASE ZINC-BINDING DOMAIN-CONTAINING PROTEIN-RELATED-RELATED"/>
    <property type="match status" value="1"/>
</dbReference>
<evidence type="ECO:0000313" key="3">
    <source>
        <dbReference type="RefSeq" id="XP_071928132.1"/>
    </source>
</evidence>
<feature type="domain" description="Reverse transcriptase zinc-binding" evidence="1">
    <location>
        <begin position="181"/>
        <end position="253"/>
    </location>
</feature>
<keyword evidence="2" id="KW-1185">Reference proteome</keyword>
<organism evidence="2 3">
    <name type="scientific">Coffea arabica</name>
    <name type="common">Arabian coffee</name>
    <dbReference type="NCBI Taxonomy" id="13443"/>
    <lineage>
        <taxon>Eukaryota</taxon>
        <taxon>Viridiplantae</taxon>
        <taxon>Streptophyta</taxon>
        <taxon>Embryophyta</taxon>
        <taxon>Tracheophyta</taxon>
        <taxon>Spermatophyta</taxon>
        <taxon>Magnoliopsida</taxon>
        <taxon>eudicotyledons</taxon>
        <taxon>Gunneridae</taxon>
        <taxon>Pentapetalae</taxon>
        <taxon>asterids</taxon>
        <taxon>lamiids</taxon>
        <taxon>Gentianales</taxon>
        <taxon>Rubiaceae</taxon>
        <taxon>Ixoroideae</taxon>
        <taxon>Gardenieae complex</taxon>
        <taxon>Bertiereae - Coffeeae clade</taxon>
        <taxon>Coffeeae</taxon>
        <taxon>Coffea</taxon>
    </lineage>
</organism>
<evidence type="ECO:0000313" key="2">
    <source>
        <dbReference type="Proteomes" id="UP001652660"/>
    </source>
</evidence>
<gene>
    <name evidence="3" type="primary">LOC140021268</name>
</gene>
<dbReference type="RefSeq" id="XP_071928132.1">
    <property type="nucleotide sequence ID" value="XM_072072031.1"/>
</dbReference>
<dbReference type="Pfam" id="PF13966">
    <property type="entry name" value="zf-RVT"/>
    <property type="match status" value="1"/>
</dbReference>
<evidence type="ECO:0000259" key="1">
    <source>
        <dbReference type="Pfam" id="PF13966"/>
    </source>
</evidence>